<feature type="transmembrane region" description="Helical" evidence="1">
    <location>
        <begin position="88"/>
        <end position="110"/>
    </location>
</feature>
<sequence length="151" mass="16523">MTINVKSAAQISLVLAATIAFVTAIAHLSCIWLGEACYSAQMAPEVIIESAQQGTWLAPIGTVLAASIFVIIGLYNLSAAQILRPLPLYIFANYFIAAMCIIRGILPLQLWLRKPERVSEEALIAGLMWLATGVLILSGHCEMRRQQRKAR</sequence>
<keyword evidence="1" id="KW-0472">Membrane</keyword>
<evidence type="ECO:0000313" key="2">
    <source>
        <dbReference type="EMBL" id="REL31607.1"/>
    </source>
</evidence>
<dbReference type="RefSeq" id="WP_116016574.1">
    <property type="nucleotide sequence ID" value="NZ_QUOT01000001.1"/>
</dbReference>
<keyword evidence="1" id="KW-1133">Transmembrane helix</keyword>
<keyword evidence="3" id="KW-1185">Reference proteome</keyword>
<evidence type="ECO:0000256" key="1">
    <source>
        <dbReference type="SAM" id="Phobius"/>
    </source>
</evidence>
<evidence type="ECO:0000313" key="3">
    <source>
        <dbReference type="Proteomes" id="UP000256899"/>
    </source>
</evidence>
<proteinExistence type="predicted"/>
<comment type="caution">
    <text evidence="2">The sequence shown here is derived from an EMBL/GenBank/DDBJ whole genome shotgun (WGS) entry which is preliminary data.</text>
</comment>
<organism evidence="2 3">
    <name type="scientific">Thalassotalea euphylliae</name>
    <dbReference type="NCBI Taxonomy" id="1655234"/>
    <lineage>
        <taxon>Bacteria</taxon>
        <taxon>Pseudomonadati</taxon>
        <taxon>Pseudomonadota</taxon>
        <taxon>Gammaproteobacteria</taxon>
        <taxon>Alteromonadales</taxon>
        <taxon>Colwelliaceae</taxon>
        <taxon>Thalassotalea</taxon>
    </lineage>
</organism>
<reference evidence="3" key="1">
    <citation type="submission" date="2018-08" db="EMBL/GenBank/DDBJ databases">
        <title>Thalassotalea euphylliae genome.</title>
        <authorList>
            <person name="Summers S."/>
            <person name="Rice S.A."/>
            <person name="Freckelton M.L."/>
            <person name="Nedved B.T."/>
            <person name="Hadfield M.G."/>
        </authorList>
    </citation>
    <scope>NUCLEOTIDE SEQUENCE [LARGE SCALE GENOMIC DNA]</scope>
    <source>
        <strain evidence="3">H3</strain>
    </source>
</reference>
<dbReference type="EMBL" id="QUOT01000001">
    <property type="protein sequence ID" value="REL31607.1"/>
    <property type="molecule type" value="Genomic_DNA"/>
</dbReference>
<feature type="transmembrane region" description="Helical" evidence="1">
    <location>
        <begin position="54"/>
        <end position="76"/>
    </location>
</feature>
<dbReference type="Proteomes" id="UP000256899">
    <property type="component" value="Unassembled WGS sequence"/>
</dbReference>
<feature type="transmembrane region" description="Helical" evidence="1">
    <location>
        <begin position="12"/>
        <end position="34"/>
    </location>
</feature>
<protein>
    <submittedName>
        <fullName evidence="2">Uncharacterized protein</fullName>
    </submittedName>
</protein>
<gene>
    <name evidence="2" type="ORF">DXX94_13255</name>
</gene>
<dbReference type="AlphaFoldDB" id="A0A3E0U4V5"/>
<accession>A0A3E0U4V5</accession>
<name>A0A3E0U4V5_9GAMM</name>
<keyword evidence="1" id="KW-0812">Transmembrane</keyword>
<feature type="transmembrane region" description="Helical" evidence="1">
    <location>
        <begin position="122"/>
        <end position="141"/>
    </location>
</feature>